<dbReference type="HOGENOM" id="CLU_1682601_0_0_2"/>
<protein>
    <recommendedName>
        <fullName evidence="4">Zinc-ribbon domain-containing protein</fullName>
    </recommendedName>
</protein>
<proteinExistence type="predicted"/>
<evidence type="ECO:0000256" key="1">
    <source>
        <dbReference type="SAM" id="Phobius"/>
    </source>
</evidence>
<dbReference type="KEGG" id="mear:Mpt1_c04820"/>
<keyword evidence="1" id="KW-1133">Transmembrane helix</keyword>
<organism evidence="2 3">
    <name type="scientific">Candidatus Methanoplasma termitum</name>
    <dbReference type="NCBI Taxonomy" id="1577791"/>
    <lineage>
        <taxon>Archaea</taxon>
        <taxon>Methanobacteriati</taxon>
        <taxon>Thermoplasmatota</taxon>
        <taxon>Thermoplasmata</taxon>
        <taxon>Methanomassiliicoccales</taxon>
        <taxon>Methanomassiliicoccaceae</taxon>
        <taxon>Candidatus Methanoplasma</taxon>
    </lineage>
</organism>
<keyword evidence="1" id="KW-0812">Transmembrane</keyword>
<gene>
    <name evidence="2" type="ORF">Mpt1_c04820</name>
</gene>
<dbReference type="GeneID" id="41521393"/>
<dbReference type="RefSeq" id="WP_148305803.1">
    <property type="nucleotide sequence ID" value="NZ_CP010070.1"/>
</dbReference>
<sequence length="156" mass="17083">MENGNFPTSCKNCGSTISGSDRHCRYCGAPVTVTENTSQNISYNNIKFNSGRLRSLGIWSLLWAVFAIAVGLFLLSVFKQDGSSFTDMIRTTGILAVLSGIFSMFTAILAFIRRGFIAAFACCIISSVLALPLILGVIGLVVAYRLYKYRDDFVDH</sequence>
<evidence type="ECO:0008006" key="4">
    <source>
        <dbReference type="Google" id="ProtNLM"/>
    </source>
</evidence>
<feature type="transmembrane region" description="Helical" evidence="1">
    <location>
        <begin position="56"/>
        <end position="77"/>
    </location>
</feature>
<feature type="transmembrane region" description="Helical" evidence="1">
    <location>
        <begin position="118"/>
        <end position="144"/>
    </location>
</feature>
<evidence type="ECO:0000313" key="2">
    <source>
        <dbReference type="EMBL" id="AIZ56374.1"/>
    </source>
</evidence>
<evidence type="ECO:0000313" key="3">
    <source>
        <dbReference type="Proteomes" id="UP000030787"/>
    </source>
</evidence>
<keyword evidence="3" id="KW-1185">Reference proteome</keyword>
<dbReference type="STRING" id="1577791.Mpt1_c04820"/>
<feature type="transmembrane region" description="Helical" evidence="1">
    <location>
        <begin position="89"/>
        <end position="112"/>
    </location>
</feature>
<dbReference type="EMBL" id="CP010070">
    <property type="protein sequence ID" value="AIZ56374.1"/>
    <property type="molecule type" value="Genomic_DNA"/>
</dbReference>
<name>A0A0A7LBC6_9ARCH</name>
<dbReference type="Proteomes" id="UP000030787">
    <property type="component" value="Chromosome"/>
</dbReference>
<reference evidence="2 3" key="1">
    <citation type="journal article" date="2014" name="Appl. Environ. Microbiol.">
        <title>Comparative Genome Analysis of 'Candidatus Methanoplasma termitum' Indicates a New Mode of Energy Metabolism in the Seventh Order of Methanogens.</title>
        <authorList>
            <person name="Lang K."/>
            <person name="Schuldes J."/>
            <person name="Klingl A."/>
            <person name="Poehlein A."/>
            <person name="Daniel R."/>
            <person name="Brune A."/>
        </authorList>
    </citation>
    <scope>NUCLEOTIDE SEQUENCE [LARGE SCALE GENOMIC DNA]</scope>
    <source>
        <strain evidence="3">Mpt1</strain>
    </source>
</reference>
<accession>A0A0A7LBC6</accession>
<keyword evidence="1" id="KW-0472">Membrane</keyword>
<dbReference type="AlphaFoldDB" id="A0A0A7LBC6"/>